<accession>A0A815IVG4</accession>
<comment type="catalytic activity">
    <reaction evidence="7 9">
        <text>L-arginyl-[protein] + NAD(+) = N(omega)-(ADP-D-ribosyl)-L-arginyl-[protein] + nicotinamide + H(+)</text>
        <dbReference type="Rhea" id="RHEA:19149"/>
        <dbReference type="Rhea" id="RHEA-COMP:10532"/>
        <dbReference type="Rhea" id="RHEA-COMP:15087"/>
        <dbReference type="ChEBI" id="CHEBI:15378"/>
        <dbReference type="ChEBI" id="CHEBI:17154"/>
        <dbReference type="ChEBI" id="CHEBI:29965"/>
        <dbReference type="ChEBI" id="CHEBI:57540"/>
        <dbReference type="ChEBI" id="CHEBI:142554"/>
        <dbReference type="EC" id="2.4.2.31"/>
    </reaction>
</comment>
<dbReference type="SUPFAM" id="SSF56399">
    <property type="entry name" value="ADP-ribosylation"/>
    <property type="match status" value="1"/>
</dbReference>
<dbReference type="Pfam" id="PF13374">
    <property type="entry name" value="TPR_10"/>
    <property type="match status" value="1"/>
</dbReference>
<reference evidence="11" key="1">
    <citation type="submission" date="2021-02" db="EMBL/GenBank/DDBJ databases">
        <authorList>
            <person name="Nowell W R."/>
        </authorList>
    </citation>
    <scope>NUCLEOTIDE SEQUENCE</scope>
</reference>
<proteinExistence type="inferred from homology"/>
<dbReference type="AlphaFoldDB" id="A0A815IVG4"/>
<keyword evidence="2 9" id="KW-0328">Glycosyltransferase</keyword>
<dbReference type="GO" id="GO:0106274">
    <property type="term" value="F:NAD+-protein-arginine ADP-ribosyltransferase activity"/>
    <property type="evidence" value="ECO:0007669"/>
    <property type="project" value="UniProtKB-EC"/>
</dbReference>
<evidence type="ECO:0000256" key="4">
    <source>
        <dbReference type="ARBA" id="ARBA00022695"/>
    </source>
</evidence>
<gene>
    <name evidence="11" type="ORF">IZO911_LOCUS37798</name>
    <name evidence="12" type="ORF">KXQ929_LOCUS18256</name>
</gene>
<dbReference type="GO" id="GO:0016779">
    <property type="term" value="F:nucleotidyltransferase activity"/>
    <property type="evidence" value="ECO:0007669"/>
    <property type="project" value="UniProtKB-KW"/>
</dbReference>
<feature type="repeat" description="TPR" evidence="8">
    <location>
        <begin position="446"/>
        <end position="479"/>
    </location>
</feature>
<keyword evidence="6 8" id="KW-0802">TPR repeat</keyword>
<evidence type="ECO:0000256" key="5">
    <source>
        <dbReference type="ARBA" id="ARBA00022737"/>
    </source>
</evidence>
<comment type="similarity">
    <text evidence="1 9">Belongs to the Arg-specific ADP-ribosyltransferase family.</text>
</comment>
<evidence type="ECO:0000256" key="3">
    <source>
        <dbReference type="ARBA" id="ARBA00022679"/>
    </source>
</evidence>
<dbReference type="EMBL" id="CAJOBB010001181">
    <property type="protein sequence ID" value="CAF3821277.1"/>
    <property type="molecule type" value="Genomic_DNA"/>
</dbReference>
<feature type="repeat" description="TPR" evidence="8">
    <location>
        <begin position="572"/>
        <end position="605"/>
    </location>
</feature>
<feature type="compositionally biased region" description="Basic and acidic residues" evidence="10">
    <location>
        <begin position="623"/>
        <end position="635"/>
    </location>
</feature>
<dbReference type="Proteomes" id="UP000663860">
    <property type="component" value="Unassembled WGS sequence"/>
</dbReference>
<feature type="region of interest" description="Disordered" evidence="10">
    <location>
        <begin position="618"/>
        <end position="659"/>
    </location>
</feature>
<organism evidence="11 13">
    <name type="scientific">Adineta steineri</name>
    <dbReference type="NCBI Taxonomy" id="433720"/>
    <lineage>
        <taxon>Eukaryota</taxon>
        <taxon>Metazoa</taxon>
        <taxon>Spiralia</taxon>
        <taxon>Gnathifera</taxon>
        <taxon>Rotifera</taxon>
        <taxon>Eurotatoria</taxon>
        <taxon>Bdelloidea</taxon>
        <taxon>Adinetida</taxon>
        <taxon>Adinetidae</taxon>
        <taxon>Adineta</taxon>
    </lineage>
</organism>
<dbReference type="SMART" id="SM00028">
    <property type="entry name" value="TPR"/>
    <property type="match status" value="5"/>
</dbReference>
<keyword evidence="4" id="KW-0548">Nucleotidyltransferase</keyword>
<dbReference type="PROSITE" id="PS50005">
    <property type="entry name" value="TPR"/>
    <property type="match status" value="3"/>
</dbReference>
<evidence type="ECO:0000256" key="8">
    <source>
        <dbReference type="PROSITE-ProRule" id="PRU00339"/>
    </source>
</evidence>
<evidence type="ECO:0000313" key="12">
    <source>
        <dbReference type="EMBL" id="CAF3821277.1"/>
    </source>
</evidence>
<dbReference type="Gene3D" id="1.25.40.10">
    <property type="entry name" value="Tetratricopeptide repeat domain"/>
    <property type="match status" value="2"/>
</dbReference>
<dbReference type="PANTHER" id="PTHR45641">
    <property type="entry name" value="TETRATRICOPEPTIDE REPEAT PROTEIN (AFU_ORTHOLOGUE AFUA_6G03870)"/>
    <property type="match status" value="1"/>
</dbReference>
<name>A0A815IVG4_9BILA</name>
<dbReference type="PROSITE" id="PS51996">
    <property type="entry name" value="TR_MART"/>
    <property type="match status" value="1"/>
</dbReference>
<dbReference type="Pfam" id="PF13181">
    <property type="entry name" value="TPR_8"/>
    <property type="match status" value="1"/>
</dbReference>
<keyword evidence="3 9" id="KW-0808">Transferase</keyword>
<evidence type="ECO:0000256" key="10">
    <source>
        <dbReference type="SAM" id="MobiDB-lite"/>
    </source>
</evidence>
<dbReference type="EC" id="2.4.2.31" evidence="9"/>
<keyword evidence="9" id="KW-0520">NAD</keyword>
<evidence type="ECO:0000313" key="13">
    <source>
        <dbReference type="Proteomes" id="UP000663860"/>
    </source>
</evidence>
<dbReference type="InterPro" id="IPR011990">
    <property type="entry name" value="TPR-like_helical_dom_sf"/>
</dbReference>
<dbReference type="Pfam" id="PF13424">
    <property type="entry name" value="TPR_12"/>
    <property type="match status" value="1"/>
</dbReference>
<dbReference type="Pfam" id="PF01129">
    <property type="entry name" value="ART"/>
    <property type="match status" value="1"/>
</dbReference>
<evidence type="ECO:0000256" key="6">
    <source>
        <dbReference type="ARBA" id="ARBA00022803"/>
    </source>
</evidence>
<dbReference type="Proteomes" id="UP000663868">
    <property type="component" value="Unassembled WGS sequence"/>
</dbReference>
<evidence type="ECO:0000256" key="2">
    <source>
        <dbReference type="ARBA" id="ARBA00022676"/>
    </source>
</evidence>
<comment type="caution">
    <text evidence="11">The sequence shown here is derived from an EMBL/GenBank/DDBJ whole genome shotgun (WGS) entry which is preliminary data.</text>
</comment>
<evidence type="ECO:0000256" key="9">
    <source>
        <dbReference type="RuleBase" id="RU361228"/>
    </source>
</evidence>
<evidence type="ECO:0000313" key="11">
    <source>
        <dbReference type="EMBL" id="CAF1369843.1"/>
    </source>
</evidence>
<dbReference type="InterPro" id="IPR019734">
    <property type="entry name" value="TPR_rpt"/>
</dbReference>
<protein>
    <recommendedName>
        <fullName evidence="9">NAD(P)(+)--arginine ADP-ribosyltransferase</fullName>
        <ecNumber evidence="9">2.4.2.31</ecNumber>
    </recommendedName>
    <alternativeName>
        <fullName evidence="9">Mono(ADP-ribosyl)transferase</fullName>
    </alternativeName>
</protein>
<evidence type="ECO:0000256" key="7">
    <source>
        <dbReference type="ARBA" id="ARBA00047597"/>
    </source>
</evidence>
<sequence>MPNAIPSSSSTRQNLEGFSLIWYDPTIGEKEDNIMTLNQLREINDYVVFFTTEDDCIAYIESVEDEQMFLVTSGRCAECILRKVHDFKSIDSVFIFCIKVEKYQYLMSSEEFSKIIGVYNKPSTLIKSIKEAIQFAEKQMEVFSFYNQHEEKSTRDLSKESAGFLWFQMFKDMIMRLPRDATAKQQLTEYCRNYYRGNRKEIAFIDEFERDYTSDKQAIQWYTRQTFLYKLVNKAMRTEDTEQLHIFRFFIADLSLSLAKEYANGQDKDKHIVRLYRGLKMDKNEVLLLQQNRGNLISTNGFLSTTRSIKVAQEFAYKPTKRTNVYSVLYEIECKVSELGPSLIFADISQFSVYKYEEEVLFDIGATFQILSVTEKDQGQWFVHMKAVNEGVNIAKDFIELNRKEEEETSAVLIFGKLLQDTGLYDKSLKYFQNLLSNNSQNNDIARIYNLIGTAFFLKKDYTRALENYERSYNLKMKSSLPRIKDSARPLMNIGLVYHKRKDYNKATKLYLEALKIFDKYYGKNHLKTTKVLTNIGNCNVDLELYQTGLQYFEKVLKIQNQFLPADHMETAMTLNNIAVVYQKMNDVDHALEYYQRSLVMKQKVLPVDHPDIITTQRNIKTIQDRKPRREPYKNDDEDSTDESGRSYSPELHHPRDKTATVSKFHDLYNRSPSEPILHYPTKQLAMEPELHYPTKQLAMEPELHYPTKQLAMEPELHYPLKSSAMKP</sequence>
<evidence type="ECO:0000256" key="1">
    <source>
        <dbReference type="ARBA" id="ARBA00009558"/>
    </source>
</evidence>
<dbReference type="PANTHER" id="PTHR45641:SF19">
    <property type="entry name" value="NEPHROCYSTIN-3"/>
    <property type="match status" value="1"/>
</dbReference>
<dbReference type="InterPro" id="IPR000768">
    <property type="entry name" value="ART"/>
</dbReference>
<dbReference type="EMBL" id="CAJNOE010000985">
    <property type="protein sequence ID" value="CAF1369843.1"/>
    <property type="molecule type" value="Genomic_DNA"/>
</dbReference>
<feature type="repeat" description="TPR" evidence="8">
    <location>
        <begin position="488"/>
        <end position="521"/>
    </location>
</feature>
<keyword evidence="9" id="KW-0521">NADP</keyword>
<keyword evidence="5" id="KW-0677">Repeat</keyword>
<dbReference type="SUPFAM" id="SSF48452">
    <property type="entry name" value="TPR-like"/>
    <property type="match status" value="2"/>
</dbReference>
<dbReference type="Gene3D" id="3.90.176.10">
    <property type="entry name" value="Toxin ADP-ribosyltransferase, Chain A, domain 1"/>
    <property type="match status" value="1"/>
</dbReference>